<evidence type="ECO:0000256" key="7">
    <source>
        <dbReference type="RuleBase" id="RU003879"/>
    </source>
</evidence>
<accession>A0A2S0MNZ1</accession>
<evidence type="ECO:0000256" key="2">
    <source>
        <dbReference type="ARBA" id="ARBA00005811"/>
    </source>
</evidence>
<keyword evidence="4 7" id="KW-0812">Transmembrane</keyword>
<evidence type="ECO:0000313" key="8">
    <source>
        <dbReference type="EMBL" id="AVO37433.1"/>
    </source>
</evidence>
<keyword evidence="7" id="KW-0653">Protein transport</keyword>
<dbReference type="AlphaFoldDB" id="A0A2S0MNZ1"/>
<dbReference type="GO" id="GO:0015031">
    <property type="term" value="P:protein transport"/>
    <property type="evidence" value="ECO:0007669"/>
    <property type="project" value="UniProtKB-KW"/>
</dbReference>
<comment type="subcellular location">
    <subcellularLocation>
        <location evidence="1">Cell membrane</location>
        <topology evidence="1">Single-pass membrane protein</topology>
    </subcellularLocation>
    <subcellularLocation>
        <location evidence="7">Cell membrane</location>
        <topology evidence="7">Single-pass type II membrane protein</topology>
    </subcellularLocation>
</comment>
<protein>
    <submittedName>
        <fullName evidence="8">Biopolymer transporter ExbD</fullName>
    </submittedName>
</protein>
<keyword evidence="6" id="KW-0472">Membrane</keyword>
<dbReference type="EMBL" id="CP027665">
    <property type="protein sequence ID" value="AVO37433.1"/>
    <property type="molecule type" value="Genomic_DNA"/>
</dbReference>
<evidence type="ECO:0000256" key="6">
    <source>
        <dbReference type="ARBA" id="ARBA00023136"/>
    </source>
</evidence>
<gene>
    <name evidence="8" type="ORF">C6Y53_06710</name>
</gene>
<dbReference type="KEGG" id="thas:C6Y53_06710"/>
<keyword evidence="5" id="KW-1133">Transmembrane helix</keyword>
<reference evidence="9" key="1">
    <citation type="submission" date="2018-03" db="EMBL/GenBank/DDBJ databases">
        <title>Genomic analysis of the strain SH-1 isolated from shrimp intestine.</title>
        <authorList>
            <person name="Kim Y.-S."/>
            <person name="Kim S.-E."/>
            <person name="Kim K.-H."/>
        </authorList>
    </citation>
    <scope>NUCLEOTIDE SEQUENCE [LARGE SCALE GENOMIC DNA]</scope>
    <source>
        <strain evidence="9">SH-1</strain>
    </source>
</reference>
<dbReference type="GO" id="GO:0005886">
    <property type="term" value="C:plasma membrane"/>
    <property type="evidence" value="ECO:0007669"/>
    <property type="project" value="UniProtKB-SubCell"/>
</dbReference>
<dbReference type="GO" id="GO:0022857">
    <property type="term" value="F:transmembrane transporter activity"/>
    <property type="evidence" value="ECO:0007669"/>
    <property type="project" value="InterPro"/>
</dbReference>
<keyword evidence="7" id="KW-0813">Transport</keyword>
<evidence type="ECO:0000256" key="5">
    <source>
        <dbReference type="ARBA" id="ARBA00022989"/>
    </source>
</evidence>
<dbReference type="Proteomes" id="UP000237655">
    <property type="component" value="Chromosome"/>
</dbReference>
<keyword evidence="9" id="KW-1185">Reference proteome</keyword>
<comment type="similarity">
    <text evidence="2 7">Belongs to the ExbD/TolR family.</text>
</comment>
<evidence type="ECO:0000256" key="1">
    <source>
        <dbReference type="ARBA" id="ARBA00004162"/>
    </source>
</evidence>
<sequence length="127" mass="13523">MPRRQRRRRRLSMTSLIDIIFLLLLFFMLTSTFSRFAEVELAAAGSGGAVSGDIRPLFLRLGADGLSLNGDELALEDLAGRLAQSAGPETTTPVLVSLGDGVTAQRLTDLLVALRPVRGVAVTVLGS</sequence>
<organism evidence="8 9">
    <name type="scientific">Pukyongiella litopenaei</name>
    <dbReference type="NCBI Taxonomy" id="2605946"/>
    <lineage>
        <taxon>Bacteria</taxon>
        <taxon>Pseudomonadati</taxon>
        <taxon>Pseudomonadota</taxon>
        <taxon>Alphaproteobacteria</taxon>
        <taxon>Rhodobacterales</taxon>
        <taxon>Paracoccaceae</taxon>
        <taxon>Pukyongiella</taxon>
    </lineage>
</organism>
<proteinExistence type="inferred from homology"/>
<name>A0A2S0MNZ1_9RHOB</name>
<dbReference type="Pfam" id="PF02472">
    <property type="entry name" value="ExbD"/>
    <property type="match status" value="1"/>
</dbReference>
<keyword evidence="3" id="KW-1003">Cell membrane</keyword>
<dbReference type="InterPro" id="IPR003400">
    <property type="entry name" value="ExbD"/>
</dbReference>
<dbReference type="PANTHER" id="PTHR30558">
    <property type="entry name" value="EXBD MEMBRANE COMPONENT OF PMF-DRIVEN MACROMOLECULE IMPORT SYSTEM"/>
    <property type="match status" value="1"/>
</dbReference>
<evidence type="ECO:0000256" key="3">
    <source>
        <dbReference type="ARBA" id="ARBA00022475"/>
    </source>
</evidence>
<evidence type="ECO:0000313" key="9">
    <source>
        <dbReference type="Proteomes" id="UP000237655"/>
    </source>
</evidence>
<evidence type="ECO:0000256" key="4">
    <source>
        <dbReference type="ARBA" id="ARBA00022692"/>
    </source>
</evidence>
<dbReference type="PANTHER" id="PTHR30558:SF3">
    <property type="entry name" value="BIOPOLYMER TRANSPORT PROTEIN EXBD-RELATED"/>
    <property type="match status" value="1"/>
</dbReference>